<feature type="chain" id="PRO_5040770383" evidence="2">
    <location>
        <begin position="22"/>
        <end position="302"/>
    </location>
</feature>
<protein>
    <submittedName>
        <fullName evidence="4">Uncharacterized protein LOC129922910</fullName>
    </submittedName>
</protein>
<keyword evidence="1" id="KW-0812">Transmembrane</keyword>
<evidence type="ECO:0000313" key="4">
    <source>
        <dbReference type="RefSeq" id="XP_055867085.1"/>
    </source>
</evidence>
<sequence length="302" mass="35130">MSFIQYLYLFVTLIDISGVKAVPVELLKVVTSSLSSYCRSDSEVETHFLVDGLIDSSDVWMIMFEKMDEKFRSHIVCLQDFHKLCVLKTKLNCYCTSTENQNIFNIMLNITVTDTDEYRTIRAAVVKRNGEKQNSNTVTLPTTFETVILKDLIDLQVNKHEVDINNCSAITNNSIIEINNNSTRTELVSFRIINSTSFDVVRKSNFEIRIQNKLLNNSQISFTLQFYFCHQIFYNVTCTIITVYKFENVNTENDQMIETLRLICILLLVICVPCWIICYFISTKQNFLVSTSMYYIYLMKFL</sequence>
<feature type="signal peptide" evidence="2">
    <location>
        <begin position="1"/>
        <end position="21"/>
    </location>
</feature>
<evidence type="ECO:0000256" key="2">
    <source>
        <dbReference type="SAM" id="SignalP"/>
    </source>
</evidence>
<feature type="transmembrane region" description="Helical" evidence="1">
    <location>
        <begin position="260"/>
        <end position="281"/>
    </location>
</feature>
<evidence type="ECO:0000256" key="1">
    <source>
        <dbReference type="SAM" id="Phobius"/>
    </source>
</evidence>
<dbReference type="RefSeq" id="XP_055867085.1">
    <property type="nucleotide sequence ID" value="XM_056011110.1"/>
</dbReference>
<accession>A0A9W2YWG3</accession>
<evidence type="ECO:0000313" key="3">
    <source>
        <dbReference type="Proteomes" id="UP001165740"/>
    </source>
</evidence>
<keyword evidence="3" id="KW-1185">Reference proteome</keyword>
<name>A0A9W2YWG3_BIOGL</name>
<dbReference type="GeneID" id="129922910"/>
<keyword evidence="2" id="KW-0732">Signal</keyword>
<proteinExistence type="predicted"/>
<gene>
    <name evidence="4" type="primary">LOC129922910</name>
</gene>
<keyword evidence="1" id="KW-0472">Membrane</keyword>
<dbReference type="Proteomes" id="UP001165740">
    <property type="component" value="Chromosome 14"/>
</dbReference>
<organism evidence="3 4">
    <name type="scientific">Biomphalaria glabrata</name>
    <name type="common">Bloodfluke planorb</name>
    <name type="synonym">Freshwater snail</name>
    <dbReference type="NCBI Taxonomy" id="6526"/>
    <lineage>
        <taxon>Eukaryota</taxon>
        <taxon>Metazoa</taxon>
        <taxon>Spiralia</taxon>
        <taxon>Lophotrochozoa</taxon>
        <taxon>Mollusca</taxon>
        <taxon>Gastropoda</taxon>
        <taxon>Heterobranchia</taxon>
        <taxon>Euthyneura</taxon>
        <taxon>Panpulmonata</taxon>
        <taxon>Hygrophila</taxon>
        <taxon>Lymnaeoidea</taxon>
        <taxon>Planorbidae</taxon>
        <taxon>Biomphalaria</taxon>
    </lineage>
</organism>
<dbReference type="AlphaFoldDB" id="A0A9W2YWG3"/>
<keyword evidence="1" id="KW-1133">Transmembrane helix</keyword>
<reference evidence="4" key="1">
    <citation type="submission" date="2025-08" db="UniProtKB">
        <authorList>
            <consortium name="RefSeq"/>
        </authorList>
    </citation>
    <scope>IDENTIFICATION</scope>
</reference>